<protein>
    <recommendedName>
        <fullName evidence="4">DUF3575 domain-containing protein</fullName>
    </recommendedName>
</protein>
<feature type="chain" id="PRO_5046780589" description="DUF3575 domain-containing protein" evidence="1">
    <location>
        <begin position="22"/>
        <end position="178"/>
    </location>
</feature>
<evidence type="ECO:0000256" key="1">
    <source>
        <dbReference type="SAM" id="SignalP"/>
    </source>
</evidence>
<dbReference type="RefSeq" id="WP_232564065.1">
    <property type="nucleotide sequence ID" value="NZ_JALPRF010000014.1"/>
</dbReference>
<evidence type="ECO:0000313" key="2">
    <source>
        <dbReference type="EMBL" id="MCK8495975.1"/>
    </source>
</evidence>
<keyword evidence="3" id="KW-1185">Reference proteome</keyword>
<feature type="signal peptide" evidence="1">
    <location>
        <begin position="1"/>
        <end position="21"/>
    </location>
</feature>
<comment type="caution">
    <text evidence="2">The sequence shown here is derived from an EMBL/GenBank/DDBJ whole genome shotgun (WGS) entry which is preliminary data.</text>
</comment>
<sequence length="178" mass="20123">MKNNYSLITALLCGLYSTSFAQTEDKNSDWQKISVSYHQQGRWLAGGGLTLLGFTAKVGKFVANRSWVGVESEVHNFFSQRQEAGLFGRYYLWNGGFISGFSEAGLSYGRFKDWVWEVEQGQQPPQPFYSAKLNAGFGLEYPLRKQLSIEGVVKVGKLTQVNWFQPSFQGSVNFYFGH</sequence>
<dbReference type="Proteomes" id="UP001202180">
    <property type="component" value="Unassembled WGS sequence"/>
</dbReference>
<reference evidence="2 3" key="1">
    <citation type="submission" date="2022-04" db="EMBL/GenBank/DDBJ databases">
        <title>Spirosoma sp. strain RP8 genome sequencing and assembly.</title>
        <authorList>
            <person name="Jung Y."/>
        </authorList>
    </citation>
    <scope>NUCLEOTIDE SEQUENCE [LARGE SCALE GENOMIC DNA]</scope>
    <source>
        <strain evidence="2 3">RP8</strain>
    </source>
</reference>
<dbReference type="EMBL" id="JALPRF010000014">
    <property type="protein sequence ID" value="MCK8495975.1"/>
    <property type="molecule type" value="Genomic_DNA"/>
</dbReference>
<gene>
    <name evidence="2" type="ORF">M0L20_29185</name>
</gene>
<keyword evidence="1" id="KW-0732">Signal</keyword>
<proteinExistence type="predicted"/>
<accession>A0ABT0HUW0</accession>
<organism evidence="2 3">
    <name type="scientific">Spirosoma liriopis</name>
    <dbReference type="NCBI Taxonomy" id="2937440"/>
    <lineage>
        <taxon>Bacteria</taxon>
        <taxon>Pseudomonadati</taxon>
        <taxon>Bacteroidota</taxon>
        <taxon>Cytophagia</taxon>
        <taxon>Cytophagales</taxon>
        <taxon>Cytophagaceae</taxon>
        <taxon>Spirosoma</taxon>
    </lineage>
</organism>
<evidence type="ECO:0000313" key="3">
    <source>
        <dbReference type="Proteomes" id="UP001202180"/>
    </source>
</evidence>
<name>A0ABT0HUW0_9BACT</name>
<evidence type="ECO:0008006" key="4">
    <source>
        <dbReference type="Google" id="ProtNLM"/>
    </source>
</evidence>